<dbReference type="PANTHER" id="PTHR45023:SF4">
    <property type="entry name" value="GLYCINE-RICH PROTEIN-RELATED"/>
    <property type="match status" value="1"/>
</dbReference>
<gene>
    <name evidence="3" type="primary">LOC104748477</name>
</gene>
<organism evidence="2 3">
    <name type="scientific">Camelina sativa</name>
    <name type="common">False flax</name>
    <name type="synonym">Myagrum sativum</name>
    <dbReference type="NCBI Taxonomy" id="90675"/>
    <lineage>
        <taxon>Eukaryota</taxon>
        <taxon>Viridiplantae</taxon>
        <taxon>Streptophyta</taxon>
        <taxon>Embryophyta</taxon>
        <taxon>Tracheophyta</taxon>
        <taxon>Spermatophyta</taxon>
        <taxon>Magnoliopsida</taxon>
        <taxon>eudicotyledons</taxon>
        <taxon>Gunneridae</taxon>
        <taxon>Pentapetalae</taxon>
        <taxon>rosids</taxon>
        <taxon>malvids</taxon>
        <taxon>Brassicales</taxon>
        <taxon>Brassicaceae</taxon>
        <taxon>Camelineae</taxon>
        <taxon>Camelina</taxon>
    </lineage>
</organism>
<feature type="compositionally biased region" description="Basic and acidic residues" evidence="1">
    <location>
        <begin position="209"/>
        <end position="219"/>
    </location>
</feature>
<sequence>MSFYNPFSQSFSYLELLNSQGESLNQENSPYESFPPPDHNGAYEIPPWSSQESQDVPLSQETPVRKDRKKRNPADDEILISAWLNTSKDLIIANQQKGGSFWQRVNKYYVETPHAIANGEQGKNINCKQRWFKINEFTNKFYGAYAAAERINSSGHSENDVLKVAHIYFSDYKTKFTMEHFKTKRKPVAAASQSEAASQSAAASQSKSTHTEQDFEKRPQGIKAAKARRNNAQGKTIAEYKSMWEVKKVDMAEKEKLQKLGILDTLLAKSEPLSEADQVIKDKIVAQYF</sequence>
<proteinExistence type="predicted"/>
<feature type="compositionally biased region" description="Polar residues" evidence="1">
    <location>
        <begin position="48"/>
        <end position="62"/>
    </location>
</feature>
<dbReference type="GeneID" id="104748477"/>
<reference evidence="2" key="1">
    <citation type="journal article" date="2014" name="Nat. Commun.">
        <title>The emerging biofuel crop Camelina sativa retains a highly undifferentiated hexaploid genome structure.</title>
        <authorList>
            <person name="Kagale S."/>
            <person name="Koh C."/>
            <person name="Nixon J."/>
            <person name="Bollina V."/>
            <person name="Clarke W.E."/>
            <person name="Tuteja R."/>
            <person name="Spillane C."/>
            <person name="Robinson S.J."/>
            <person name="Links M.G."/>
            <person name="Clarke C."/>
            <person name="Higgins E.E."/>
            <person name="Huebert T."/>
            <person name="Sharpe A.G."/>
            <person name="Parkin I.A."/>
        </authorList>
    </citation>
    <scope>NUCLEOTIDE SEQUENCE [LARGE SCALE GENOMIC DNA]</scope>
    <source>
        <strain evidence="2">cv. DH55</strain>
    </source>
</reference>
<feature type="compositionally biased region" description="Low complexity" evidence="1">
    <location>
        <begin position="189"/>
        <end position="206"/>
    </location>
</feature>
<reference evidence="3" key="2">
    <citation type="submission" date="2025-08" db="UniProtKB">
        <authorList>
            <consortium name="RefSeq"/>
        </authorList>
    </citation>
    <scope>IDENTIFICATION</scope>
    <source>
        <tissue evidence="3">Leaf</tissue>
    </source>
</reference>
<evidence type="ECO:0000313" key="2">
    <source>
        <dbReference type="Proteomes" id="UP000694864"/>
    </source>
</evidence>
<feature type="region of interest" description="Disordered" evidence="1">
    <location>
        <begin position="22"/>
        <end position="72"/>
    </location>
</feature>
<dbReference type="PANTHER" id="PTHR45023">
    <property type="match status" value="1"/>
</dbReference>
<dbReference type="Proteomes" id="UP000694864">
    <property type="component" value="Chromosome 15"/>
</dbReference>
<protein>
    <submittedName>
        <fullName evidence="3">Glutathione S-transferase T2-like</fullName>
    </submittedName>
</protein>
<keyword evidence="2" id="KW-1185">Reference proteome</keyword>
<accession>A0ABM0WB39</accession>
<name>A0ABM0WB39_CAMSA</name>
<evidence type="ECO:0000313" key="3">
    <source>
        <dbReference type="RefSeq" id="XP_010468416.1"/>
    </source>
</evidence>
<dbReference type="RefSeq" id="XP_010468416.1">
    <property type="nucleotide sequence ID" value="XM_010470114.1"/>
</dbReference>
<feature type="compositionally biased region" description="Polar residues" evidence="1">
    <location>
        <begin position="22"/>
        <end position="31"/>
    </location>
</feature>
<evidence type="ECO:0000256" key="1">
    <source>
        <dbReference type="SAM" id="MobiDB-lite"/>
    </source>
</evidence>
<feature type="region of interest" description="Disordered" evidence="1">
    <location>
        <begin position="187"/>
        <end position="230"/>
    </location>
</feature>